<evidence type="ECO:0000256" key="5">
    <source>
        <dbReference type="ARBA" id="ARBA00023136"/>
    </source>
</evidence>
<comment type="caution">
    <text evidence="9">The sequence shown here is derived from an EMBL/GenBank/DDBJ whole genome shotgun (WGS) entry which is preliminary data.</text>
</comment>
<evidence type="ECO:0000256" key="3">
    <source>
        <dbReference type="ARBA" id="ARBA00022692"/>
    </source>
</evidence>
<comment type="similarity">
    <text evidence="6">Belongs to the exbB/tolQ family.</text>
</comment>
<keyword evidence="6" id="KW-0653">Protein transport</keyword>
<keyword evidence="10" id="KW-1185">Reference proteome</keyword>
<gene>
    <name evidence="9" type="ORF">FHK87_22295</name>
</gene>
<protein>
    <submittedName>
        <fullName evidence="9">MotA/TolQ/ExbB proton channel family protein</fullName>
    </submittedName>
</protein>
<dbReference type="GO" id="GO:0005886">
    <property type="term" value="C:plasma membrane"/>
    <property type="evidence" value="ECO:0007669"/>
    <property type="project" value="UniProtKB-SubCell"/>
</dbReference>
<sequence length="143" mass="16126">MFSLIFSNTMFLIQTETPSFFTQLFNKIYEGGLFFMLPIVIIFALVLSITIKNIFVIVKKGHSSVKFMKLINSIGLLALVWGVLGQLIGLVTAFDRLEMLGEVSIEVLARGLKISALPTIFGFFTFSISRAITIIFLWIQKEH</sequence>
<dbReference type="OrthoDB" id="1001678at2"/>
<dbReference type="Pfam" id="PF01618">
    <property type="entry name" value="MotA_ExbB"/>
    <property type="match status" value="1"/>
</dbReference>
<keyword evidence="5 7" id="KW-0472">Membrane</keyword>
<feature type="domain" description="MotA/TolQ/ExbB proton channel" evidence="8">
    <location>
        <begin position="66"/>
        <end position="125"/>
    </location>
</feature>
<evidence type="ECO:0000256" key="7">
    <source>
        <dbReference type="SAM" id="Phobius"/>
    </source>
</evidence>
<keyword evidence="2" id="KW-1003">Cell membrane</keyword>
<dbReference type="GO" id="GO:0015031">
    <property type="term" value="P:protein transport"/>
    <property type="evidence" value="ECO:0007669"/>
    <property type="project" value="UniProtKB-KW"/>
</dbReference>
<dbReference type="Proteomes" id="UP000315540">
    <property type="component" value="Unassembled WGS sequence"/>
</dbReference>
<evidence type="ECO:0000256" key="6">
    <source>
        <dbReference type="RuleBase" id="RU004057"/>
    </source>
</evidence>
<proteinExistence type="inferred from homology"/>
<evidence type="ECO:0000256" key="4">
    <source>
        <dbReference type="ARBA" id="ARBA00022989"/>
    </source>
</evidence>
<name>A0A504J2B9_9FLAO</name>
<feature type="transmembrane region" description="Helical" evidence="7">
    <location>
        <begin position="33"/>
        <end position="58"/>
    </location>
</feature>
<evidence type="ECO:0000256" key="2">
    <source>
        <dbReference type="ARBA" id="ARBA00022475"/>
    </source>
</evidence>
<reference evidence="9 10" key="1">
    <citation type="submission" date="2019-06" db="EMBL/GenBank/DDBJ databases">
        <authorList>
            <person name="Meng X."/>
        </authorList>
    </citation>
    <scope>NUCLEOTIDE SEQUENCE [LARGE SCALE GENOMIC DNA]</scope>
    <source>
        <strain evidence="9 10">M625</strain>
    </source>
</reference>
<feature type="transmembrane region" description="Helical" evidence="7">
    <location>
        <begin position="70"/>
        <end position="94"/>
    </location>
</feature>
<keyword evidence="3 7" id="KW-0812">Transmembrane</keyword>
<keyword evidence="4 7" id="KW-1133">Transmembrane helix</keyword>
<feature type="transmembrane region" description="Helical" evidence="7">
    <location>
        <begin position="114"/>
        <end position="139"/>
    </location>
</feature>
<dbReference type="InterPro" id="IPR002898">
    <property type="entry name" value="MotA_ExbB_proton_chnl"/>
</dbReference>
<evidence type="ECO:0000256" key="1">
    <source>
        <dbReference type="ARBA" id="ARBA00004651"/>
    </source>
</evidence>
<evidence type="ECO:0000313" key="10">
    <source>
        <dbReference type="Proteomes" id="UP000315540"/>
    </source>
</evidence>
<comment type="subcellular location">
    <subcellularLocation>
        <location evidence="1">Cell membrane</location>
        <topology evidence="1">Multi-pass membrane protein</topology>
    </subcellularLocation>
    <subcellularLocation>
        <location evidence="6">Membrane</location>
        <topology evidence="6">Multi-pass membrane protein</topology>
    </subcellularLocation>
</comment>
<accession>A0A504J2B9</accession>
<dbReference type="AlphaFoldDB" id="A0A504J2B9"/>
<keyword evidence="6" id="KW-0813">Transport</keyword>
<evidence type="ECO:0000313" key="9">
    <source>
        <dbReference type="EMBL" id="TPN82158.1"/>
    </source>
</evidence>
<evidence type="ECO:0000259" key="8">
    <source>
        <dbReference type="Pfam" id="PF01618"/>
    </source>
</evidence>
<organism evidence="9 10">
    <name type="scientific">Aquimarina algicola</name>
    <dbReference type="NCBI Taxonomy" id="2589995"/>
    <lineage>
        <taxon>Bacteria</taxon>
        <taxon>Pseudomonadati</taxon>
        <taxon>Bacteroidota</taxon>
        <taxon>Flavobacteriia</taxon>
        <taxon>Flavobacteriales</taxon>
        <taxon>Flavobacteriaceae</taxon>
        <taxon>Aquimarina</taxon>
    </lineage>
</organism>
<dbReference type="EMBL" id="VFWZ01000009">
    <property type="protein sequence ID" value="TPN82158.1"/>
    <property type="molecule type" value="Genomic_DNA"/>
</dbReference>